<reference evidence="2 3" key="1">
    <citation type="submission" date="2019-03" db="EMBL/GenBank/DDBJ databases">
        <title>Bradyrhizobium strains diversity isolated from Chamaecrista fasciculata.</title>
        <authorList>
            <person name="Urquiaga M.C.O."/>
            <person name="Hungria M."/>
            <person name="Delamuta J.R.M."/>
        </authorList>
    </citation>
    <scope>NUCLEOTIDE SEQUENCE [LARGE SCALE GENOMIC DNA]</scope>
    <source>
        <strain evidence="2 3">CNPSo 3424</strain>
    </source>
</reference>
<dbReference type="SUPFAM" id="SSF109604">
    <property type="entry name" value="HD-domain/PDEase-like"/>
    <property type="match status" value="1"/>
</dbReference>
<evidence type="ECO:0000313" key="3">
    <source>
        <dbReference type="Proteomes" id="UP000298225"/>
    </source>
</evidence>
<comment type="caution">
    <text evidence="2">The sequence shown here is derived from an EMBL/GenBank/DDBJ whole genome shotgun (WGS) entry which is preliminary data.</text>
</comment>
<dbReference type="SMART" id="SM00471">
    <property type="entry name" value="HDc"/>
    <property type="match status" value="1"/>
</dbReference>
<accession>A0A4Y9KU50</accession>
<dbReference type="CDD" id="cd00077">
    <property type="entry name" value="HDc"/>
    <property type="match status" value="1"/>
</dbReference>
<dbReference type="InterPro" id="IPR052194">
    <property type="entry name" value="MESH1"/>
</dbReference>
<sequence length="179" mass="19453">MLSPIRLVSEAADLAAQRHNGMARKGRGNEPYVNHLAEVANLLAIATDGTDAELVAAGWLHDTIEDTDTTRKELAQKFSERVASLVAECTDDMSLPKAERRRLQVLEAPKKSSGAKLIKIADKISNIGARIQTDPSAEEREDLADYVAWATQVVAGCRGGNTWLDERFDDAVKAAKALL</sequence>
<dbReference type="PANTHER" id="PTHR46246">
    <property type="entry name" value="GUANOSINE-3',5'-BIS(DIPHOSPHATE) 3'-PYROPHOSPHOHYDROLASE MESH1"/>
    <property type="match status" value="1"/>
</dbReference>
<dbReference type="OrthoDB" id="9802385at2"/>
<gene>
    <name evidence="2" type="ORF">E4K66_28880</name>
</gene>
<dbReference type="AlphaFoldDB" id="A0A4Y9KU50"/>
<dbReference type="PANTHER" id="PTHR46246:SF1">
    <property type="entry name" value="GUANOSINE-3',5'-BIS(DIPHOSPHATE) 3'-PYROPHOSPHOHYDROLASE MESH1"/>
    <property type="match status" value="1"/>
</dbReference>
<dbReference type="Proteomes" id="UP000298225">
    <property type="component" value="Unassembled WGS sequence"/>
</dbReference>
<evidence type="ECO:0000259" key="1">
    <source>
        <dbReference type="SMART" id="SM00471"/>
    </source>
</evidence>
<dbReference type="Pfam" id="PF13328">
    <property type="entry name" value="HD_4"/>
    <property type="match status" value="1"/>
</dbReference>
<evidence type="ECO:0000313" key="2">
    <source>
        <dbReference type="EMBL" id="TFV34908.1"/>
    </source>
</evidence>
<dbReference type="EMBL" id="SPQU01000017">
    <property type="protein sequence ID" value="TFV34908.1"/>
    <property type="molecule type" value="Genomic_DNA"/>
</dbReference>
<feature type="domain" description="HD/PDEase" evidence="1">
    <location>
        <begin position="28"/>
        <end position="136"/>
    </location>
</feature>
<protein>
    <submittedName>
        <fullName evidence="2">HD domain-containing protein</fullName>
    </submittedName>
</protein>
<organism evidence="2 3">
    <name type="scientific">Bradyrhizobium frederickii</name>
    <dbReference type="NCBI Taxonomy" id="2560054"/>
    <lineage>
        <taxon>Bacteria</taxon>
        <taxon>Pseudomonadati</taxon>
        <taxon>Pseudomonadota</taxon>
        <taxon>Alphaproteobacteria</taxon>
        <taxon>Hyphomicrobiales</taxon>
        <taxon>Nitrobacteraceae</taxon>
        <taxon>Bradyrhizobium</taxon>
    </lineage>
</organism>
<dbReference type="RefSeq" id="WP_135170988.1">
    <property type="nucleotide sequence ID" value="NZ_SPQU01000017.1"/>
</dbReference>
<keyword evidence="3" id="KW-1185">Reference proteome</keyword>
<dbReference type="Gene3D" id="1.10.3210.10">
    <property type="entry name" value="Hypothetical protein af1432"/>
    <property type="match status" value="1"/>
</dbReference>
<dbReference type="GO" id="GO:0008893">
    <property type="term" value="F:guanosine-3',5'-bis(diphosphate) 3'-diphosphatase activity"/>
    <property type="evidence" value="ECO:0007669"/>
    <property type="project" value="TreeGrafter"/>
</dbReference>
<name>A0A4Y9KU50_9BRAD</name>
<dbReference type="InterPro" id="IPR003607">
    <property type="entry name" value="HD/PDEase_dom"/>
</dbReference>
<proteinExistence type="predicted"/>